<dbReference type="PROSITE" id="PS50600">
    <property type="entry name" value="ULP_PROTEASE"/>
    <property type="match status" value="1"/>
</dbReference>
<evidence type="ECO:0000259" key="6">
    <source>
        <dbReference type="PROSITE" id="PS50600"/>
    </source>
</evidence>
<accession>A0A0E0IZM3</accession>
<dbReference type="PANTHER" id="PTHR46915:SF6">
    <property type="entry name" value="CYSTEINE PROTEINASES SUPERFAMILY PROTEIN"/>
    <property type="match status" value="1"/>
</dbReference>
<comment type="similarity">
    <text evidence="1">Belongs to the peptidase C48 family.</text>
</comment>
<feature type="region of interest" description="Disordered" evidence="5">
    <location>
        <begin position="1"/>
        <end position="21"/>
    </location>
</feature>
<dbReference type="Gene3D" id="3.40.395.10">
    <property type="entry name" value="Adenoviral Proteinase, Chain A"/>
    <property type="match status" value="1"/>
</dbReference>
<dbReference type="AlphaFoldDB" id="A0A0E0IZM3"/>
<dbReference type="SUPFAM" id="SSF54001">
    <property type="entry name" value="Cysteine proteinases"/>
    <property type="match status" value="1"/>
</dbReference>
<dbReference type="STRING" id="4536.A0A0E0IZM3"/>
<dbReference type="GO" id="GO:0006508">
    <property type="term" value="P:proteolysis"/>
    <property type="evidence" value="ECO:0007669"/>
    <property type="project" value="UniProtKB-KW"/>
</dbReference>
<dbReference type="PANTHER" id="PTHR46915">
    <property type="entry name" value="UBIQUITIN-LIKE PROTEASE 4-RELATED"/>
    <property type="match status" value="1"/>
</dbReference>
<reference evidence="7" key="1">
    <citation type="submission" date="2015-04" db="UniProtKB">
        <authorList>
            <consortium name="EnsemblPlants"/>
        </authorList>
    </citation>
    <scope>IDENTIFICATION</scope>
    <source>
        <strain evidence="7">SL10</strain>
    </source>
</reference>
<dbReference type="OMA" id="RIRWRDN"/>
<proteinExistence type="inferred from homology"/>
<keyword evidence="3" id="KW-0378">Hydrolase</keyword>
<feature type="region of interest" description="Disordered" evidence="5">
    <location>
        <begin position="91"/>
        <end position="115"/>
    </location>
</feature>
<dbReference type="InterPro" id="IPR038765">
    <property type="entry name" value="Papain-like_cys_pep_sf"/>
</dbReference>
<name>A0A0E0IZM3_ORYNI</name>
<keyword evidence="2" id="KW-0645">Protease</keyword>
<evidence type="ECO:0000256" key="4">
    <source>
        <dbReference type="ARBA" id="ARBA00022807"/>
    </source>
</evidence>
<evidence type="ECO:0000256" key="5">
    <source>
        <dbReference type="SAM" id="MobiDB-lite"/>
    </source>
</evidence>
<dbReference type="GO" id="GO:0008234">
    <property type="term" value="F:cysteine-type peptidase activity"/>
    <property type="evidence" value="ECO:0007669"/>
    <property type="project" value="UniProtKB-KW"/>
</dbReference>
<evidence type="ECO:0000256" key="1">
    <source>
        <dbReference type="ARBA" id="ARBA00005234"/>
    </source>
</evidence>
<protein>
    <recommendedName>
        <fullName evidence="6">Ubiquitin-like protease family profile domain-containing protein</fullName>
    </recommendedName>
</protein>
<feature type="domain" description="Ubiquitin-like protease family profile" evidence="6">
    <location>
        <begin position="96"/>
        <end position="279"/>
    </location>
</feature>
<dbReference type="EnsemblPlants" id="ONIVA11G06660.1">
    <property type="protein sequence ID" value="ONIVA11G06660.1"/>
    <property type="gene ID" value="ONIVA11G06660"/>
</dbReference>
<dbReference type="Proteomes" id="UP000006591">
    <property type="component" value="Chromosome 11"/>
</dbReference>
<dbReference type="InterPro" id="IPR003653">
    <property type="entry name" value="Peptidase_C48_C"/>
</dbReference>
<organism evidence="7">
    <name type="scientific">Oryza nivara</name>
    <name type="common">Indian wild rice</name>
    <name type="synonym">Oryza sativa f. spontanea</name>
    <dbReference type="NCBI Taxonomy" id="4536"/>
    <lineage>
        <taxon>Eukaryota</taxon>
        <taxon>Viridiplantae</taxon>
        <taxon>Streptophyta</taxon>
        <taxon>Embryophyta</taxon>
        <taxon>Tracheophyta</taxon>
        <taxon>Spermatophyta</taxon>
        <taxon>Magnoliopsida</taxon>
        <taxon>Liliopsida</taxon>
        <taxon>Poales</taxon>
        <taxon>Poaceae</taxon>
        <taxon>BOP clade</taxon>
        <taxon>Oryzoideae</taxon>
        <taxon>Oryzeae</taxon>
        <taxon>Oryzinae</taxon>
        <taxon>Oryza</taxon>
    </lineage>
</organism>
<reference evidence="7" key="2">
    <citation type="submission" date="2018-04" db="EMBL/GenBank/DDBJ databases">
        <title>OnivRS2 (Oryza nivara Reference Sequence Version 2).</title>
        <authorList>
            <person name="Zhang J."/>
            <person name="Kudrna D."/>
            <person name="Lee S."/>
            <person name="Talag J."/>
            <person name="Rajasekar S."/>
            <person name="Welchert J."/>
            <person name="Hsing Y.-I."/>
            <person name="Wing R.A."/>
        </authorList>
    </citation>
    <scope>NUCLEOTIDE SEQUENCE [LARGE SCALE GENOMIC DNA]</scope>
    <source>
        <strain evidence="7">SL10</strain>
    </source>
</reference>
<sequence length="374" mass="43802">MRARLRRTGDGNGGDHGGLRGARELAVDPAAVGPLAADPATGRARRATIRRRRSWRRWRWGRVRIRWRDNCKNKRPRRTIKPAARNVSKSALPSGLDALNPNRRTLRTASSNRDKKNKDKLDTEIFELYLEDLWKDIDEEKRSAYAYFDSLWFHMYTSGHNKSNVLKWIKAKKVFSRQYVFVPIVIWGHWNLLVLCNFGETDYLGTDKGPRMLLLDSLKTTNPTRLRSNIKRFIADIFKTEEREENEQFINKICLEFPEVPQQNGDECGIYVLYFIYCFLQNKALGEDFSQLFDDPEEWENFRKGTEKMKLQNRIQQQITCSSSWWHNLKKFEDCQEFVCHTVHAVKRKMAISQIQSSISVNLALSRSFVDPGY</sequence>
<keyword evidence="4" id="KW-0788">Thiol protease</keyword>
<keyword evidence="8" id="KW-1185">Reference proteome</keyword>
<evidence type="ECO:0000313" key="7">
    <source>
        <dbReference type="EnsemblPlants" id="ONIVA11G06660.1"/>
    </source>
</evidence>
<dbReference type="eggNOG" id="ENOG502ST68">
    <property type="taxonomic scope" value="Eukaryota"/>
</dbReference>
<evidence type="ECO:0000256" key="3">
    <source>
        <dbReference type="ARBA" id="ARBA00022801"/>
    </source>
</evidence>
<dbReference type="Gramene" id="ONIVA11G06660.1">
    <property type="protein sequence ID" value="ONIVA11G06660.1"/>
    <property type="gene ID" value="ONIVA11G06660"/>
</dbReference>
<evidence type="ECO:0000313" key="8">
    <source>
        <dbReference type="Proteomes" id="UP000006591"/>
    </source>
</evidence>
<evidence type="ECO:0000256" key="2">
    <source>
        <dbReference type="ARBA" id="ARBA00022670"/>
    </source>
</evidence>
<dbReference type="Pfam" id="PF02902">
    <property type="entry name" value="Peptidase_C48"/>
    <property type="match status" value="1"/>
</dbReference>
<dbReference type="GO" id="GO:0016926">
    <property type="term" value="P:protein desumoylation"/>
    <property type="evidence" value="ECO:0007669"/>
    <property type="project" value="UniProtKB-ARBA"/>
</dbReference>